<protein>
    <submittedName>
        <fullName evidence="1">Uncharacterized protein</fullName>
    </submittedName>
</protein>
<evidence type="ECO:0000313" key="1">
    <source>
        <dbReference type="EMBL" id="CAF4451635.1"/>
    </source>
</evidence>
<evidence type="ECO:0000313" key="2">
    <source>
        <dbReference type="Proteomes" id="UP000663844"/>
    </source>
</evidence>
<sequence length="141" mass="16701">QNGKALPIGNDSFWLDLFTQTRDWGLILYEQDWLDRQTDNRLEYGVMGSILTIPANYNHSMIVFYSSEGINEGIRKWGKTMQKAFNRTNKNRLNDLTINYLGYYTDNGAYYYYNTEQGMNYEETMINVHNQIPLPFHYIQL</sequence>
<dbReference type="AlphaFoldDB" id="A0A820SC07"/>
<accession>A0A820SC07</accession>
<name>A0A820SC07_9BILA</name>
<feature type="non-terminal residue" evidence="1">
    <location>
        <position position="1"/>
    </location>
</feature>
<feature type="non-terminal residue" evidence="1">
    <location>
        <position position="141"/>
    </location>
</feature>
<reference evidence="1" key="1">
    <citation type="submission" date="2021-02" db="EMBL/GenBank/DDBJ databases">
        <authorList>
            <person name="Nowell W R."/>
        </authorList>
    </citation>
    <scope>NUCLEOTIDE SEQUENCE</scope>
</reference>
<dbReference type="EMBL" id="CAJOAZ010033012">
    <property type="protein sequence ID" value="CAF4451635.1"/>
    <property type="molecule type" value="Genomic_DNA"/>
</dbReference>
<organism evidence="1 2">
    <name type="scientific">Adineta steineri</name>
    <dbReference type="NCBI Taxonomy" id="433720"/>
    <lineage>
        <taxon>Eukaryota</taxon>
        <taxon>Metazoa</taxon>
        <taxon>Spiralia</taxon>
        <taxon>Gnathifera</taxon>
        <taxon>Rotifera</taxon>
        <taxon>Eurotatoria</taxon>
        <taxon>Bdelloidea</taxon>
        <taxon>Adinetida</taxon>
        <taxon>Adinetidae</taxon>
        <taxon>Adineta</taxon>
    </lineage>
</organism>
<gene>
    <name evidence="1" type="ORF">OXD698_LOCUS54432</name>
</gene>
<comment type="caution">
    <text evidence="1">The sequence shown here is derived from an EMBL/GenBank/DDBJ whole genome shotgun (WGS) entry which is preliminary data.</text>
</comment>
<proteinExistence type="predicted"/>
<dbReference type="Proteomes" id="UP000663844">
    <property type="component" value="Unassembled WGS sequence"/>
</dbReference>